<reference evidence="2" key="1">
    <citation type="submission" date="2022-07" db="EMBL/GenBank/DDBJ databases">
        <title>Draft genome sequence of Zalerion maritima ATCC 34329, a (micro)plastics degrading marine fungus.</title>
        <authorList>
            <person name="Paco A."/>
            <person name="Goncalves M.F.M."/>
            <person name="Rocha-Santos T.A.P."/>
            <person name="Alves A."/>
        </authorList>
    </citation>
    <scope>NUCLEOTIDE SEQUENCE</scope>
    <source>
        <strain evidence="2">ATCC 34329</strain>
    </source>
</reference>
<proteinExistence type="predicted"/>
<comment type="caution">
    <text evidence="2">The sequence shown here is derived from an EMBL/GenBank/DDBJ whole genome shotgun (WGS) entry which is preliminary data.</text>
</comment>
<dbReference type="EMBL" id="JAKWBI020000042">
    <property type="protein sequence ID" value="KAJ2904892.1"/>
    <property type="molecule type" value="Genomic_DNA"/>
</dbReference>
<accession>A0AAD5RWB8</accession>
<dbReference type="AlphaFoldDB" id="A0AAD5RWB8"/>
<feature type="region of interest" description="Disordered" evidence="1">
    <location>
        <begin position="145"/>
        <end position="215"/>
    </location>
</feature>
<name>A0AAD5RWB8_9PEZI</name>
<protein>
    <submittedName>
        <fullName evidence="2">Uncharacterized protein</fullName>
    </submittedName>
</protein>
<feature type="compositionally biased region" description="Basic and acidic residues" evidence="1">
    <location>
        <begin position="151"/>
        <end position="163"/>
    </location>
</feature>
<sequence length="338" mass="36510">MCRTHPVIYAICGHTTLIHVPSTRCIIRSIFFNFCCSGNICSTSKQFSSIPPRNTDFCDVCKSYFEKIARELGEEKNWLTATPPGAFPRREMFDFAAGLEFGSRYSSNMCTRSSETASGGACASAQSPFSYAPTGVIAPPTAVAVPSRAQSEPRRMAKGDIHRSHPWTRQFFSPSSHSPSPSSPITTSPSSLPPSGAASSPSAPPIEDLNKALPSPPLYSSPWDYDGMLPDPLTELKEQGLLPADYVHDDPNPPHPAHQPIFHVPVENPRISRPVSVCGHWQGKGLSCRERTSALTSAENQEMGLLRPAGASAYTYAGRTAPILKSCMLTLTEDGRGG</sequence>
<dbReference type="Proteomes" id="UP001201980">
    <property type="component" value="Unassembled WGS sequence"/>
</dbReference>
<organism evidence="2 3">
    <name type="scientific">Zalerion maritima</name>
    <dbReference type="NCBI Taxonomy" id="339359"/>
    <lineage>
        <taxon>Eukaryota</taxon>
        <taxon>Fungi</taxon>
        <taxon>Dikarya</taxon>
        <taxon>Ascomycota</taxon>
        <taxon>Pezizomycotina</taxon>
        <taxon>Sordariomycetes</taxon>
        <taxon>Lulworthiomycetidae</taxon>
        <taxon>Lulworthiales</taxon>
        <taxon>Lulworthiaceae</taxon>
        <taxon>Zalerion</taxon>
    </lineage>
</organism>
<evidence type="ECO:0000313" key="2">
    <source>
        <dbReference type="EMBL" id="KAJ2904892.1"/>
    </source>
</evidence>
<keyword evidence="3" id="KW-1185">Reference proteome</keyword>
<gene>
    <name evidence="2" type="ORF">MKZ38_006933</name>
</gene>
<evidence type="ECO:0000256" key="1">
    <source>
        <dbReference type="SAM" id="MobiDB-lite"/>
    </source>
</evidence>
<feature type="compositionally biased region" description="Low complexity" evidence="1">
    <location>
        <begin position="173"/>
        <end position="201"/>
    </location>
</feature>
<evidence type="ECO:0000313" key="3">
    <source>
        <dbReference type="Proteomes" id="UP001201980"/>
    </source>
</evidence>